<comment type="similarity">
    <text evidence="1 4">Belongs to the glycerate kinase type-1 family.</text>
</comment>
<dbReference type="EC" id="2.7.1.31" evidence="5"/>
<dbReference type="RefSeq" id="WP_307149980.1">
    <property type="nucleotide sequence ID" value="NZ_JAUSTU010000006.1"/>
</dbReference>
<protein>
    <submittedName>
        <fullName evidence="5">Glycerate kinase</fullName>
        <ecNumber evidence="5">2.7.1.31</ecNumber>
    </submittedName>
</protein>
<dbReference type="Gene3D" id="3.40.50.10350">
    <property type="entry name" value="Glycerate kinase, domain 1"/>
    <property type="match status" value="1"/>
</dbReference>
<dbReference type="NCBIfam" id="TIGR00045">
    <property type="entry name" value="glycerate kinase"/>
    <property type="match status" value="1"/>
</dbReference>
<organism evidence="5 6">
    <name type="scientific">Anoxybacillus andreesenii</name>
    <dbReference type="NCBI Taxonomy" id="1325932"/>
    <lineage>
        <taxon>Bacteria</taxon>
        <taxon>Bacillati</taxon>
        <taxon>Bacillota</taxon>
        <taxon>Bacilli</taxon>
        <taxon>Bacillales</taxon>
        <taxon>Anoxybacillaceae</taxon>
        <taxon>Anoxybacillus</taxon>
    </lineage>
</organism>
<accession>A0ABT9V388</accession>
<evidence type="ECO:0000313" key="5">
    <source>
        <dbReference type="EMBL" id="MDQ0155418.1"/>
    </source>
</evidence>
<dbReference type="InterPro" id="IPR018193">
    <property type="entry name" value="Glyc_kinase_flavodox-like_fold"/>
</dbReference>
<keyword evidence="3 4" id="KW-0418">Kinase</keyword>
<sequence>MKFVLAPDSFKESMTAKMAALAMEKGIKNVFPDAECVIVPMADGGEGTVESLVDGLNGTVIDIEVTGPLGDKVLANYGLLGDKKTAVIEMASASGIQLIKKEMRNPLFTTTYGTGELIKDALDRGAKRILIGIGGSATNDGGLGMLQALGASFKDKEGKELSFGGGSLKELDTIDTSQLDGRLASVTIEVACDVTNPLVGPNGASYIFGPQKGATPEIVKQLDQNLTHFANKIYEFTGKDIAEKEGAGAAGGLGAGLMAFLNAELKRGIELVIEYTDLEKKMVGADFVFTGEGSIDGQTLYGKTPYGVARTASRLNIPVIAFAGRVGAGIEELYKHGFTSVIGILKEVTSIEEALQSGEKNLASAAENICRIIQLK</sequence>
<dbReference type="Proteomes" id="UP001231362">
    <property type="component" value="Unassembled WGS sequence"/>
</dbReference>
<dbReference type="Pfam" id="PF02595">
    <property type="entry name" value="Gly_kinase"/>
    <property type="match status" value="1"/>
</dbReference>
<dbReference type="PANTHER" id="PTHR21599:SF0">
    <property type="entry name" value="GLYCERATE KINASE"/>
    <property type="match status" value="1"/>
</dbReference>
<dbReference type="EMBL" id="JAUSTU010000006">
    <property type="protein sequence ID" value="MDQ0155418.1"/>
    <property type="molecule type" value="Genomic_DNA"/>
</dbReference>
<dbReference type="PANTHER" id="PTHR21599">
    <property type="entry name" value="GLYCERATE KINASE"/>
    <property type="match status" value="1"/>
</dbReference>
<dbReference type="PIRSF" id="PIRSF006078">
    <property type="entry name" value="GlxK"/>
    <property type="match status" value="1"/>
</dbReference>
<proteinExistence type="inferred from homology"/>
<evidence type="ECO:0000256" key="3">
    <source>
        <dbReference type="ARBA" id="ARBA00022777"/>
    </source>
</evidence>
<dbReference type="InterPro" id="IPR036129">
    <property type="entry name" value="Glycerate_kinase_sf"/>
</dbReference>
<evidence type="ECO:0000256" key="1">
    <source>
        <dbReference type="ARBA" id="ARBA00006284"/>
    </source>
</evidence>
<keyword evidence="6" id="KW-1185">Reference proteome</keyword>
<dbReference type="GO" id="GO:0008887">
    <property type="term" value="F:glycerate kinase activity"/>
    <property type="evidence" value="ECO:0007669"/>
    <property type="project" value="UniProtKB-EC"/>
</dbReference>
<dbReference type="Gene3D" id="3.90.1510.10">
    <property type="entry name" value="Glycerate kinase, domain 2"/>
    <property type="match status" value="1"/>
</dbReference>
<comment type="caution">
    <text evidence="5">The sequence shown here is derived from an EMBL/GenBank/DDBJ whole genome shotgun (WGS) entry which is preliminary data.</text>
</comment>
<keyword evidence="2 4" id="KW-0808">Transferase</keyword>
<dbReference type="InterPro" id="IPR018197">
    <property type="entry name" value="Glycerate_kinase_RE-like"/>
</dbReference>
<dbReference type="SUPFAM" id="SSF110738">
    <property type="entry name" value="Glycerate kinase I"/>
    <property type="match status" value="1"/>
</dbReference>
<name>A0ABT9V388_9BACL</name>
<dbReference type="InterPro" id="IPR004381">
    <property type="entry name" value="Glycerate_kinase"/>
</dbReference>
<evidence type="ECO:0000313" key="6">
    <source>
        <dbReference type="Proteomes" id="UP001231362"/>
    </source>
</evidence>
<evidence type="ECO:0000256" key="4">
    <source>
        <dbReference type="PIRNR" id="PIRNR006078"/>
    </source>
</evidence>
<gene>
    <name evidence="5" type="ORF">J2S07_001723</name>
</gene>
<reference evidence="5 6" key="1">
    <citation type="submission" date="2023-07" db="EMBL/GenBank/DDBJ databases">
        <title>Genomic Encyclopedia of Type Strains, Phase IV (KMG-IV): sequencing the most valuable type-strain genomes for metagenomic binning, comparative biology and taxonomic classification.</title>
        <authorList>
            <person name="Goeker M."/>
        </authorList>
    </citation>
    <scope>NUCLEOTIDE SEQUENCE [LARGE SCALE GENOMIC DNA]</scope>
    <source>
        <strain evidence="5 6">DSM 23948</strain>
    </source>
</reference>
<evidence type="ECO:0000256" key="2">
    <source>
        <dbReference type="ARBA" id="ARBA00022679"/>
    </source>
</evidence>